<feature type="region of interest" description="Disordered" evidence="1">
    <location>
        <begin position="630"/>
        <end position="668"/>
    </location>
</feature>
<proteinExistence type="predicted"/>
<feature type="region of interest" description="Disordered" evidence="1">
    <location>
        <begin position="680"/>
        <end position="717"/>
    </location>
</feature>
<feature type="compositionally biased region" description="Polar residues" evidence="1">
    <location>
        <begin position="325"/>
        <end position="334"/>
    </location>
</feature>
<feature type="compositionally biased region" description="Polar residues" evidence="1">
    <location>
        <begin position="264"/>
        <end position="285"/>
    </location>
</feature>
<feature type="compositionally biased region" description="Low complexity" evidence="1">
    <location>
        <begin position="527"/>
        <end position="548"/>
    </location>
</feature>
<feature type="region of interest" description="Disordered" evidence="1">
    <location>
        <begin position="260"/>
        <end position="392"/>
    </location>
</feature>
<evidence type="ECO:0000256" key="1">
    <source>
        <dbReference type="SAM" id="MobiDB-lite"/>
    </source>
</evidence>
<feature type="compositionally biased region" description="Low complexity" evidence="1">
    <location>
        <begin position="633"/>
        <end position="668"/>
    </location>
</feature>
<dbReference type="Proteomes" id="UP001281761">
    <property type="component" value="Unassembled WGS sequence"/>
</dbReference>
<feature type="region of interest" description="Disordered" evidence="1">
    <location>
        <begin position="1469"/>
        <end position="1502"/>
    </location>
</feature>
<feature type="region of interest" description="Disordered" evidence="1">
    <location>
        <begin position="17"/>
        <end position="44"/>
    </location>
</feature>
<protein>
    <submittedName>
        <fullName evidence="2">Uncharacterized protein</fullName>
    </submittedName>
</protein>
<evidence type="ECO:0000313" key="3">
    <source>
        <dbReference type="Proteomes" id="UP001281761"/>
    </source>
</evidence>
<feature type="compositionally biased region" description="Basic and acidic residues" evidence="1">
    <location>
        <begin position="152"/>
        <end position="163"/>
    </location>
</feature>
<feature type="region of interest" description="Disordered" evidence="1">
    <location>
        <begin position="1384"/>
        <end position="1414"/>
    </location>
</feature>
<feature type="compositionally biased region" description="Pro residues" evidence="1">
    <location>
        <begin position="1156"/>
        <end position="1180"/>
    </location>
</feature>
<feature type="compositionally biased region" description="Basic and acidic residues" evidence="1">
    <location>
        <begin position="362"/>
        <end position="372"/>
    </location>
</feature>
<feature type="region of interest" description="Disordered" evidence="1">
    <location>
        <begin position="527"/>
        <end position="558"/>
    </location>
</feature>
<feature type="compositionally biased region" description="Polar residues" evidence="1">
    <location>
        <begin position="28"/>
        <end position="40"/>
    </location>
</feature>
<feature type="compositionally biased region" description="Polar residues" evidence="1">
    <location>
        <begin position="1386"/>
        <end position="1409"/>
    </location>
</feature>
<feature type="compositionally biased region" description="Basic residues" evidence="1">
    <location>
        <begin position="88"/>
        <end position="97"/>
    </location>
</feature>
<feature type="compositionally biased region" description="Low complexity" evidence="1">
    <location>
        <begin position="106"/>
        <end position="127"/>
    </location>
</feature>
<evidence type="ECO:0000313" key="2">
    <source>
        <dbReference type="EMBL" id="KAK2963747.1"/>
    </source>
</evidence>
<sequence length="1502" mass="164138">MIASLFHHAEFLQMFGESRNASEDPSHSRTNQSTETTPNSEAKPIQFVASADLLTRIFTLPLVSLVERTKEEKEESAKQEQRRRQAWIRKERVKARGKIGTTRQNSDGGWSSSDQSFSSLDYTSDSSTFEDFDERGNTSNAFPSFEGASDGQHAEPRINTSVDHRDDSKWIRGHPSLCVRVFRNGNVIVLDDDSDLDQTDTERQTFTSSKTTSKPTGKILQSMSVSGDTTTEDDTEMSKLLKNEEPRFRIDDTGRIEILPREGTNPQKQSQQQATSILPSSTIRSTPIIRTKESESDEGSGSDARPKKATPTPIIFPTRIETPAGNDSLTTTPNIFRPASPHRPLSHPVALPVSMIKPPPKKKSEAHFRPVRTDSSLHNAEDDKADTDTTTYSSTISQSFIVLSPPGGNESASEDASDRTILHAGLAASQTIPGNITLNISSDQLSARSLNSSSGERESRHTSISEGGKANCGMASSFNMTLPTSSLSLPQPPSPSHLTPSPASGTLQQTPPQQPLQVQHIPFSSFTTSVVSSTPSPLSTTSSSNDSPNPQPVKRPLLKVNENVRFVAKPGGVNSLPPVPSVIPTHSSAIPPITLNIKSAPQTVGEGNEGGWEGDLNAKMSVTAKSFVPRFPQPSQLNTSLPPSLQPTLPSSLQPTLPSSLPSSLPSFLPSSLPTSLPTTTLPITLPLPPSMDDFPSPTPQPKLKTKPKSLLPKPKDFHSVPKCVEQLPRHKDAPTLARNSPLTLPLFPPTNDKPVTLPPLPSLITQPHPIPQPHPITVSFPKPQQTIQTMFLPNNPIQINMQQSTIPPRSASPPFMKSQTYNHPVNPHFQVFAPPLGHFGGGSGHEPLVVISKDGNDVRTDLFENDGRDFDQNSFSPSFLSEVMETKSQSVLTFGQSTAESFSLHTSLSPPRTPPSQIPQSLYSAALDIGGTSLSMASSESDYDSELHNTPPEQTPDFHSRFHERIWTDPLPPSAHSPTFGNHGLSPPNFQLLRTVSPGSRVQNGLSTLEKDFWNDWNFGTVGKKDPEPIGPSPTKKKPLPPSQLQTKKKQLPPSQLQTNTETETEKSSVDDESTESEAVQPAFTLLNTNPIPNLEEKFFFRTAVQVKPSPKSQNPSLPYPLPIEMDSSQRRVSERLTIQDHVSSSDLSTVSTITPPPTPPPDSTNTPSPIPADTPTPIPTTAAPADPPSQQPSASTPPSQPTSAVTPPSQPTSASTPPNSTIISEPAPVFRRTLLWELKGMNLVIGSNRNVFTGGLTNSVASGSLHMIAENPDEDEKSTELRFMRLQRSTLAVKLIDLNTDHSMFTTMFFAVHEHRGLAELIPKTNALTASLLSLFVENVLNGIQTTVICFHSSGVVEDYVTVDTDEIPTLHTRLLEKIKGLSSEASTGQRSSQNTTHNRPESSLSGEKSDVTAPEMMEQGVHLLEQLERRCSDSDGVHWLVMMKGSNEMRLVDRREMTILQQQRKRLKMMQEERRRKRRLHRMGEKRGQRNREGGEGKD</sequence>
<feature type="compositionally biased region" description="Basic and acidic residues" evidence="1">
    <location>
        <begin position="1485"/>
        <end position="1502"/>
    </location>
</feature>
<gene>
    <name evidence="2" type="ORF">BLNAU_1314</name>
</gene>
<feature type="compositionally biased region" description="Low complexity" evidence="1">
    <location>
        <begin position="496"/>
        <end position="515"/>
    </location>
</feature>
<name>A0ABQ9YJ31_9EUKA</name>
<keyword evidence="3" id="KW-1185">Reference proteome</keyword>
<feature type="compositionally biased region" description="Low complexity" evidence="1">
    <location>
        <begin position="1193"/>
        <end position="1226"/>
    </location>
</feature>
<feature type="region of interest" description="Disordered" evidence="1">
    <location>
        <begin position="1141"/>
        <end position="1226"/>
    </location>
</feature>
<feature type="region of interest" description="Disordered" evidence="1">
    <location>
        <begin position="1021"/>
        <end position="1089"/>
    </location>
</feature>
<feature type="region of interest" description="Disordered" evidence="1">
    <location>
        <begin position="936"/>
        <end position="956"/>
    </location>
</feature>
<feature type="region of interest" description="Disordered" evidence="1">
    <location>
        <begin position="449"/>
        <end position="515"/>
    </location>
</feature>
<reference evidence="2 3" key="1">
    <citation type="journal article" date="2022" name="bioRxiv">
        <title>Genomics of Preaxostyla Flagellates Illuminates Evolutionary Transitions and the Path Towards Mitochondrial Loss.</title>
        <authorList>
            <person name="Novak L.V.F."/>
            <person name="Treitli S.C."/>
            <person name="Pyrih J."/>
            <person name="Halakuc P."/>
            <person name="Pipaliya S.V."/>
            <person name="Vacek V."/>
            <person name="Brzon O."/>
            <person name="Soukal P."/>
            <person name="Eme L."/>
            <person name="Dacks J.B."/>
            <person name="Karnkowska A."/>
            <person name="Elias M."/>
            <person name="Hampl V."/>
        </authorList>
    </citation>
    <scope>NUCLEOTIDE SEQUENCE [LARGE SCALE GENOMIC DNA]</scope>
    <source>
        <strain evidence="2">NAU3</strain>
        <tissue evidence="2">Gut</tissue>
    </source>
</reference>
<dbReference type="EMBL" id="JARBJD010000005">
    <property type="protein sequence ID" value="KAK2963747.1"/>
    <property type="molecule type" value="Genomic_DNA"/>
</dbReference>
<comment type="caution">
    <text evidence="2">The sequence shown here is derived from an EMBL/GenBank/DDBJ whole genome shotgun (WGS) entry which is preliminary data.</text>
</comment>
<organism evidence="2 3">
    <name type="scientific">Blattamonas nauphoetae</name>
    <dbReference type="NCBI Taxonomy" id="2049346"/>
    <lineage>
        <taxon>Eukaryota</taxon>
        <taxon>Metamonada</taxon>
        <taxon>Preaxostyla</taxon>
        <taxon>Oxymonadida</taxon>
        <taxon>Blattamonas</taxon>
    </lineage>
</organism>
<feature type="region of interest" description="Disordered" evidence="1">
    <location>
        <begin position="88"/>
        <end position="163"/>
    </location>
</feature>
<accession>A0ABQ9YJ31</accession>